<dbReference type="InterPro" id="IPR000836">
    <property type="entry name" value="PRTase_dom"/>
</dbReference>
<proteinExistence type="inferred from homology"/>
<comment type="similarity">
    <text evidence="1">Belongs to the ComF/GntX family.</text>
</comment>
<protein>
    <submittedName>
        <fullName evidence="3">ComF family protein</fullName>
    </submittedName>
</protein>
<dbReference type="InterPro" id="IPR029057">
    <property type="entry name" value="PRTase-like"/>
</dbReference>
<evidence type="ECO:0000256" key="1">
    <source>
        <dbReference type="ARBA" id="ARBA00008007"/>
    </source>
</evidence>
<dbReference type="InterPro" id="IPR051910">
    <property type="entry name" value="ComF/GntX_DNA_util-trans"/>
</dbReference>
<comment type="caution">
    <text evidence="3">The sequence shown here is derived from an EMBL/GenBank/DDBJ whole genome shotgun (WGS) entry which is preliminary data.</text>
</comment>
<dbReference type="EMBL" id="DSJL01000002">
    <property type="protein sequence ID" value="HEF64337.1"/>
    <property type="molecule type" value="Genomic_DNA"/>
</dbReference>
<accession>A0A7C1JQT1</accession>
<gene>
    <name evidence="3" type="ORF">ENP47_01815</name>
</gene>
<dbReference type="Gene3D" id="3.40.50.2020">
    <property type="match status" value="1"/>
</dbReference>
<dbReference type="SUPFAM" id="SSF53271">
    <property type="entry name" value="PRTase-like"/>
    <property type="match status" value="1"/>
</dbReference>
<name>A0A7C1JQT1_THERO</name>
<feature type="domain" description="Phosphoribosyltransferase" evidence="2">
    <location>
        <begin position="192"/>
        <end position="282"/>
    </location>
</feature>
<evidence type="ECO:0000313" key="3">
    <source>
        <dbReference type="EMBL" id="HEF64337.1"/>
    </source>
</evidence>
<organism evidence="3">
    <name type="scientific">Thermomicrobium roseum</name>
    <dbReference type="NCBI Taxonomy" id="500"/>
    <lineage>
        <taxon>Bacteria</taxon>
        <taxon>Pseudomonadati</taxon>
        <taxon>Thermomicrobiota</taxon>
        <taxon>Thermomicrobia</taxon>
        <taxon>Thermomicrobiales</taxon>
        <taxon>Thermomicrobiaceae</taxon>
        <taxon>Thermomicrobium</taxon>
    </lineage>
</organism>
<dbReference type="AlphaFoldDB" id="A0A7C1JQT1"/>
<reference evidence="3" key="1">
    <citation type="journal article" date="2020" name="mSystems">
        <title>Genome- and Community-Level Interaction Insights into Carbon Utilization and Element Cycling Functions of Hydrothermarchaeota in Hydrothermal Sediment.</title>
        <authorList>
            <person name="Zhou Z."/>
            <person name="Liu Y."/>
            <person name="Xu W."/>
            <person name="Pan J."/>
            <person name="Luo Z.H."/>
            <person name="Li M."/>
        </authorList>
    </citation>
    <scope>NUCLEOTIDE SEQUENCE [LARGE SCALE GENOMIC DNA]</scope>
    <source>
        <strain evidence="3">SpSt-222</strain>
    </source>
</reference>
<dbReference type="CDD" id="cd06223">
    <property type="entry name" value="PRTases_typeI"/>
    <property type="match status" value="1"/>
</dbReference>
<sequence>MGRSAAVVSLQWNCRWGRSTGTALSRAEYCVSSKKVVTLHTRGNCPLLTRAISWLVTKVERAVFAPTCGGCGWPGVWWCDRCFRELRPLSVFTHRCQRCDRPLTSDHNRCPDCSSWPSPLVQARALYLYEGPLRTALHRVKYRGERRRGEFLGELLASSADVLVGNQCAAVHCVVPIPLHRTRLRERGFNQSSLLAAAVARKLALPLEEGLVRLRATATQVSQDRAARWENVAGAFAWVGQPLEGTVLLVDDVVTTGATVIAASEALITAGARAVIVLALARAAAV</sequence>
<dbReference type="PANTHER" id="PTHR47505:SF1">
    <property type="entry name" value="DNA UTILIZATION PROTEIN YHGH"/>
    <property type="match status" value="1"/>
</dbReference>
<dbReference type="Pfam" id="PF00156">
    <property type="entry name" value="Pribosyltran"/>
    <property type="match status" value="1"/>
</dbReference>
<dbReference type="PANTHER" id="PTHR47505">
    <property type="entry name" value="DNA UTILIZATION PROTEIN YHGH"/>
    <property type="match status" value="1"/>
</dbReference>
<evidence type="ECO:0000259" key="2">
    <source>
        <dbReference type="Pfam" id="PF00156"/>
    </source>
</evidence>